<name>A0A915JSP4_ROMCU</name>
<accession>A0A915JSP4</accession>
<dbReference type="Proteomes" id="UP000887565">
    <property type="component" value="Unplaced"/>
</dbReference>
<reference evidence="2" key="1">
    <citation type="submission" date="2022-11" db="UniProtKB">
        <authorList>
            <consortium name="WormBaseParasite"/>
        </authorList>
    </citation>
    <scope>IDENTIFICATION</scope>
</reference>
<keyword evidence="1" id="KW-1185">Reference proteome</keyword>
<dbReference type="WBParaSite" id="nRc.2.0.1.t29261-RA">
    <property type="protein sequence ID" value="nRc.2.0.1.t29261-RA"/>
    <property type="gene ID" value="nRc.2.0.1.g29261"/>
</dbReference>
<evidence type="ECO:0000313" key="2">
    <source>
        <dbReference type="WBParaSite" id="nRc.2.0.1.t29261-RA"/>
    </source>
</evidence>
<proteinExistence type="predicted"/>
<dbReference type="AlphaFoldDB" id="A0A915JSP4"/>
<organism evidence="1 2">
    <name type="scientific">Romanomermis culicivorax</name>
    <name type="common">Nematode worm</name>
    <dbReference type="NCBI Taxonomy" id="13658"/>
    <lineage>
        <taxon>Eukaryota</taxon>
        <taxon>Metazoa</taxon>
        <taxon>Ecdysozoa</taxon>
        <taxon>Nematoda</taxon>
        <taxon>Enoplea</taxon>
        <taxon>Dorylaimia</taxon>
        <taxon>Mermithida</taxon>
        <taxon>Mermithoidea</taxon>
        <taxon>Mermithidae</taxon>
        <taxon>Romanomermis</taxon>
    </lineage>
</organism>
<sequence>MMNATLLKISSMATNFLSVAISILERIENSRAANIQQRKLIPRNTTNKETDAAQKEEVLLNSQPDEKRFSWIIGGKFHEQFRQSRSTIILCPKNCLWSTFTQHGNRITVPSQQESCKLCHSTCFYNFYKRRTQWCDYYWSQWFPSVGQA</sequence>
<evidence type="ECO:0000313" key="1">
    <source>
        <dbReference type="Proteomes" id="UP000887565"/>
    </source>
</evidence>
<protein>
    <submittedName>
        <fullName evidence="2">Uncharacterized protein</fullName>
    </submittedName>
</protein>